<dbReference type="GO" id="GO:0045550">
    <property type="term" value="F:geranylgeranyl reductase activity"/>
    <property type="evidence" value="ECO:0007669"/>
    <property type="project" value="InterPro"/>
</dbReference>
<dbReference type="AlphaFoldDB" id="A0AAP0NV09"/>
<comment type="similarity">
    <text evidence="2">Belongs to the geranylgeranyl reductase family. ChlP subfamily.</text>
</comment>
<protein>
    <recommendedName>
        <fullName evidence="12">Geranylgeranyl diphosphate reductase, chloroplastic</fullName>
        <ecNumber evidence="3">1.3.1.83</ecNumber>
    </recommendedName>
    <alternativeName>
        <fullName evidence="9">Geranylgeranyl reductase</fullName>
    </alternativeName>
</protein>
<keyword evidence="7" id="KW-0149">Chlorophyll biosynthesis</keyword>
<evidence type="ECO:0000313" key="15">
    <source>
        <dbReference type="EMBL" id="KAK9119394.1"/>
    </source>
</evidence>
<evidence type="ECO:0000256" key="12">
    <source>
        <dbReference type="ARBA" id="ARBA00067953"/>
    </source>
</evidence>
<evidence type="ECO:0000256" key="7">
    <source>
        <dbReference type="ARBA" id="ARBA00023171"/>
    </source>
</evidence>
<feature type="region of interest" description="Disordered" evidence="13">
    <location>
        <begin position="1"/>
        <end position="29"/>
    </location>
</feature>
<dbReference type="EMBL" id="JBBNAG010000007">
    <property type="protein sequence ID" value="KAK9119394.1"/>
    <property type="molecule type" value="Genomic_DNA"/>
</dbReference>
<name>A0AAP0NV09_9MAGN</name>
<evidence type="ECO:0000256" key="10">
    <source>
        <dbReference type="ARBA" id="ARBA00047837"/>
    </source>
</evidence>
<dbReference type="GO" id="GO:0009535">
    <property type="term" value="C:chloroplast thylakoid membrane"/>
    <property type="evidence" value="ECO:0007669"/>
    <property type="project" value="TreeGrafter"/>
</dbReference>
<evidence type="ECO:0000256" key="9">
    <source>
        <dbReference type="ARBA" id="ARBA00033069"/>
    </source>
</evidence>
<dbReference type="GO" id="GO:0071949">
    <property type="term" value="F:FAD binding"/>
    <property type="evidence" value="ECO:0007669"/>
    <property type="project" value="InterPro"/>
</dbReference>
<proteinExistence type="inferred from homology"/>
<organism evidence="15 16">
    <name type="scientific">Stephania cephalantha</name>
    <dbReference type="NCBI Taxonomy" id="152367"/>
    <lineage>
        <taxon>Eukaryota</taxon>
        <taxon>Viridiplantae</taxon>
        <taxon>Streptophyta</taxon>
        <taxon>Embryophyta</taxon>
        <taxon>Tracheophyta</taxon>
        <taxon>Spermatophyta</taxon>
        <taxon>Magnoliopsida</taxon>
        <taxon>Ranunculales</taxon>
        <taxon>Menispermaceae</taxon>
        <taxon>Menispermoideae</taxon>
        <taxon>Cissampelideae</taxon>
        <taxon>Stephania</taxon>
    </lineage>
</organism>
<evidence type="ECO:0000256" key="13">
    <source>
        <dbReference type="SAM" id="MobiDB-lite"/>
    </source>
</evidence>
<keyword evidence="4" id="KW-0602">Photosynthesis</keyword>
<evidence type="ECO:0000256" key="3">
    <source>
        <dbReference type="ARBA" id="ARBA00012380"/>
    </source>
</evidence>
<dbReference type="Proteomes" id="UP001419268">
    <property type="component" value="Unassembled WGS sequence"/>
</dbReference>
<evidence type="ECO:0000259" key="14">
    <source>
        <dbReference type="Pfam" id="PF01494"/>
    </source>
</evidence>
<dbReference type="InterPro" id="IPR010253">
    <property type="entry name" value="BchP_ChlP_pln/prok"/>
</dbReference>
<dbReference type="PANTHER" id="PTHR42685">
    <property type="entry name" value="GERANYLGERANYL DIPHOSPHATE REDUCTASE"/>
    <property type="match status" value="1"/>
</dbReference>
<evidence type="ECO:0000256" key="2">
    <source>
        <dbReference type="ARBA" id="ARBA00006632"/>
    </source>
</evidence>
<dbReference type="GO" id="GO:0015979">
    <property type="term" value="P:photosynthesis"/>
    <property type="evidence" value="ECO:0007669"/>
    <property type="project" value="UniProtKB-KW"/>
</dbReference>
<evidence type="ECO:0000256" key="8">
    <source>
        <dbReference type="ARBA" id="ARBA00024015"/>
    </source>
</evidence>
<dbReference type="FunFam" id="3.50.50.60:FF:000083">
    <property type="entry name" value="Geranylgeranyl diphosphate reductase"/>
    <property type="match status" value="1"/>
</dbReference>
<dbReference type="PRINTS" id="PR00420">
    <property type="entry name" value="RNGMNOXGNASE"/>
</dbReference>
<keyword evidence="5" id="KW-0521">NADP</keyword>
<gene>
    <name evidence="15" type="ORF">Scep_017487</name>
</gene>
<evidence type="ECO:0000256" key="5">
    <source>
        <dbReference type="ARBA" id="ARBA00022857"/>
    </source>
</evidence>
<dbReference type="NCBIfam" id="TIGR02032">
    <property type="entry name" value="GG-red-SF"/>
    <property type="match status" value="1"/>
</dbReference>
<comment type="pathway">
    <text evidence="1">Porphyrin-containing compound metabolism; chlorophyll biosynthesis.</text>
</comment>
<dbReference type="InterPro" id="IPR050407">
    <property type="entry name" value="Geranylgeranyl_reductase"/>
</dbReference>
<keyword evidence="16" id="KW-1185">Reference proteome</keyword>
<dbReference type="PANTHER" id="PTHR42685:SF13">
    <property type="entry name" value="GERANYLGERANYL DIPHOSPHATE REDUCTASE"/>
    <property type="match status" value="1"/>
</dbReference>
<dbReference type="InterPro" id="IPR011774">
    <property type="entry name" value="Geranylgeranyl_Rdtase_pln/cyn"/>
</dbReference>
<dbReference type="NCBIfam" id="TIGR02028">
    <property type="entry name" value="ChlP"/>
    <property type="match status" value="1"/>
</dbReference>
<accession>A0AAP0NV09</accession>
<dbReference type="GO" id="GO:0102067">
    <property type="term" value="F:geranylgeranyl diphosphate reductase activity"/>
    <property type="evidence" value="ECO:0007669"/>
    <property type="project" value="UniProtKB-EC"/>
</dbReference>
<dbReference type="InterPro" id="IPR036188">
    <property type="entry name" value="FAD/NAD-bd_sf"/>
</dbReference>
<comment type="catalytic activity">
    <reaction evidence="10">
        <text>phytyl diphosphate + 3 NADP(+) = geranylgeranyl diphosphate + 3 NADPH + 3 H(+)</text>
        <dbReference type="Rhea" id="RHEA:26229"/>
        <dbReference type="ChEBI" id="CHEBI:15378"/>
        <dbReference type="ChEBI" id="CHEBI:57533"/>
        <dbReference type="ChEBI" id="CHEBI:57783"/>
        <dbReference type="ChEBI" id="CHEBI:58349"/>
        <dbReference type="ChEBI" id="CHEBI:75434"/>
        <dbReference type="EC" id="1.3.1.83"/>
    </reaction>
</comment>
<evidence type="ECO:0000256" key="4">
    <source>
        <dbReference type="ARBA" id="ARBA00022531"/>
    </source>
</evidence>
<feature type="domain" description="FAD-binding" evidence="14">
    <location>
        <begin position="55"/>
        <end position="213"/>
    </location>
</feature>
<dbReference type="Pfam" id="PF01494">
    <property type="entry name" value="FAD_binding_3"/>
    <property type="match status" value="1"/>
</dbReference>
<evidence type="ECO:0000256" key="11">
    <source>
        <dbReference type="ARBA" id="ARBA00058147"/>
    </source>
</evidence>
<dbReference type="EC" id="1.3.1.83" evidence="3"/>
<evidence type="ECO:0000256" key="6">
    <source>
        <dbReference type="ARBA" id="ARBA00023002"/>
    </source>
</evidence>
<dbReference type="NCBIfam" id="TIGR02023">
    <property type="entry name" value="BchP-ChlP"/>
    <property type="match status" value="1"/>
</dbReference>
<dbReference type="SUPFAM" id="SSF51905">
    <property type="entry name" value="FAD/NAD(P)-binding domain"/>
    <property type="match status" value="1"/>
</dbReference>
<dbReference type="InterPro" id="IPR002938">
    <property type="entry name" value="FAD-bd"/>
</dbReference>
<sequence length="466" mass="52029">MTAIQLHYSHHLRRSTTQPRSRPPPPRRSHHIIISSAKSQPHCHHHNLSSRTLRAAVIGGGPAGSSAAEALAAGGIETFLIERNPSGSKPCGGAIPLCMLDEFSIPLSLVDRKVTRVNIVSPSNLTVDFSKTLGSQEFIAMLRREVLDSYLRSRAQSHGAQLISGLFTDLEIPTSSSAPYVVHYNIDGSKRSLHADVVIGADGAHSKVAKAISAGSYDYALAIQERIKLPDEKMRRYENLAEMYVGSDISPDFYGWVFPKCDHVAVGTGTARARGQIRRVYNSGIRERVRERISGGRVIKVEAHPIPAHPRPRRVRGRVALVGDSAGYVTKCAGEGIYFAAKSGRMCGEGVVRASRCGTRMIDEGDLRREYLERWDGEYRMMFRFLDGLERVFYGSDEGWEALVEMCGDEYVQRMSFESYLYKRMVRGDWWSDVKMMWRTLGSLVRARMIGREIDKLNGLGRKLVM</sequence>
<dbReference type="InterPro" id="IPR011777">
    <property type="entry name" value="Geranylgeranyl_Rdtase_fam"/>
</dbReference>
<evidence type="ECO:0000313" key="16">
    <source>
        <dbReference type="Proteomes" id="UP001419268"/>
    </source>
</evidence>
<dbReference type="GO" id="GO:0015995">
    <property type="term" value="P:chlorophyll biosynthetic process"/>
    <property type="evidence" value="ECO:0007669"/>
    <property type="project" value="UniProtKB-KW"/>
</dbReference>
<comment type="function">
    <text evidence="11">Catalyzes the reduction of geranylgeranyl diphosphate to phytyl diphosphate, providing phytol for both tocopherol and chlorophyll synthesis.</text>
</comment>
<reference evidence="15 16" key="1">
    <citation type="submission" date="2024-01" db="EMBL/GenBank/DDBJ databases">
        <title>Genome assemblies of Stephania.</title>
        <authorList>
            <person name="Yang L."/>
        </authorList>
    </citation>
    <scope>NUCLEOTIDE SEQUENCE [LARGE SCALE GENOMIC DNA]</scope>
    <source>
        <strain evidence="15">JXDWG</strain>
        <tissue evidence="15">Leaf</tissue>
    </source>
</reference>
<comment type="caution">
    <text evidence="15">The sequence shown here is derived from an EMBL/GenBank/DDBJ whole genome shotgun (WGS) entry which is preliminary data.</text>
</comment>
<evidence type="ECO:0000256" key="1">
    <source>
        <dbReference type="ARBA" id="ARBA00005173"/>
    </source>
</evidence>
<dbReference type="Gene3D" id="3.50.50.60">
    <property type="entry name" value="FAD/NAD(P)-binding domain"/>
    <property type="match status" value="1"/>
</dbReference>
<keyword evidence="6" id="KW-0560">Oxidoreductase</keyword>
<comment type="pathway">
    <text evidence="8">Cofactor biosynthesis; tocopherol biosynthesis.</text>
</comment>